<feature type="region of interest" description="Disordered" evidence="1">
    <location>
        <begin position="28"/>
        <end position="57"/>
    </location>
</feature>
<evidence type="ECO:0000313" key="3">
    <source>
        <dbReference type="Proteomes" id="UP001208570"/>
    </source>
</evidence>
<accession>A0AAD9MVH4</accession>
<feature type="compositionally biased region" description="Basic and acidic residues" evidence="1">
    <location>
        <begin position="33"/>
        <end position="43"/>
    </location>
</feature>
<evidence type="ECO:0000313" key="2">
    <source>
        <dbReference type="EMBL" id="KAK2144504.1"/>
    </source>
</evidence>
<reference evidence="2" key="1">
    <citation type="journal article" date="2023" name="Mol. Biol. Evol.">
        <title>Third-Generation Sequencing Reveals the Adaptive Role of the Epigenome in Three Deep-Sea Polychaetes.</title>
        <authorList>
            <person name="Perez M."/>
            <person name="Aroh O."/>
            <person name="Sun Y."/>
            <person name="Lan Y."/>
            <person name="Juniper S.K."/>
            <person name="Young C.R."/>
            <person name="Angers B."/>
            <person name="Qian P.Y."/>
        </authorList>
    </citation>
    <scope>NUCLEOTIDE SEQUENCE</scope>
    <source>
        <strain evidence="2">P08H-3</strain>
    </source>
</reference>
<organism evidence="2 3">
    <name type="scientific">Paralvinella palmiformis</name>
    <dbReference type="NCBI Taxonomy" id="53620"/>
    <lineage>
        <taxon>Eukaryota</taxon>
        <taxon>Metazoa</taxon>
        <taxon>Spiralia</taxon>
        <taxon>Lophotrochozoa</taxon>
        <taxon>Annelida</taxon>
        <taxon>Polychaeta</taxon>
        <taxon>Sedentaria</taxon>
        <taxon>Canalipalpata</taxon>
        <taxon>Terebellida</taxon>
        <taxon>Terebelliformia</taxon>
        <taxon>Alvinellidae</taxon>
        <taxon>Paralvinella</taxon>
    </lineage>
</organism>
<dbReference type="AlphaFoldDB" id="A0AAD9MVH4"/>
<comment type="caution">
    <text evidence="2">The sequence shown here is derived from an EMBL/GenBank/DDBJ whole genome shotgun (WGS) entry which is preliminary data.</text>
</comment>
<sequence length="57" mass="6382">MRCNYTTGNPSFCERCIAKVTALNPELHTTKPTTDHAYHAEPPRKKKFSSAFNVGTL</sequence>
<dbReference type="EMBL" id="JAODUP010000750">
    <property type="protein sequence ID" value="KAK2144504.1"/>
    <property type="molecule type" value="Genomic_DNA"/>
</dbReference>
<dbReference type="Proteomes" id="UP001208570">
    <property type="component" value="Unassembled WGS sequence"/>
</dbReference>
<protein>
    <submittedName>
        <fullName evidence="2">Uncharacterized protein</fullName>
    </submittedName>
</protein>
<keyword evidence="3" id="KW-1185">Reference proteome</keyword>
<proteinExistence type="predicted"/>
<evidence type="ECO:0000256" key="1">
    <source>
        <dbReference type="SAM" id="MobiDB-lite"/>
    </source>
</evidence>
<name>A0AAD9MVH4_9ANNE</name>
<gene>
    <name evidence="2" type="ORF">LSH36_750g00001</name>
</gene>